<accession>A9P245</accession>
<reference evidence="1" key="1">
    <citation type="journal article" date="2008" name="BMC Genomics">
        <title>A conifer genomics resource of 200,000 spruce (Picea spp.) ESTs and 6,464 high-quality, sequence-finished full-length cDNAs for Sitka spruce (Picea sitchensis).</title>
        <authorList>
            <person name="Ralph S.G."/>
            <person name="Chun H.J."/>
            <person name="Kolosova N."/>
            <person name="Cooper D."/>
            <person name="Oddy C."/>
            <person name="Ritland C.E."/>
            <person name="Kirkpatrick R."/>
            <person name="Moore R."/>
            <person name="Barber S."/>
            <person name="Holt R.A."/>
            <person name="Jones S.J."/>
            <person name="Marra M.A."/>
            <person name="Douglas C.J."/>
            <person name="Ritland K."/>
            <person name="Bohlmann J."/>
        </authorList>
    </citation>
    <scope>NUCLEOTIDE SEQUENCE</scope>
    <source>
        <tissue evidence="1">Green portion of the leader tissue</tissue>
    </source>
</reference>
<protein>
    <submittedName>
        <fullName evidence="1">Uncharacterized protein</fullName>
    </submittedName>
</protein>
<evidence type="ECO:0000313" key="1">
    <source>
        <dbReference type="EMBL" id="ABK26956.1"/>
    </source>
</evidence>
<sequence>MNRRPSFPTRPCLLSRQKCVRISWNFTEKRVEEEGRAAHSHPWW</sequence>
<organism evidence="1">
    <name type="scientific">Picea sitchensis</name>
    <name type="common">Sitka spruce</name>
    <name type="synonym">Pinus sitchensis</name>
    <dbReference type="NCBI Taxonomy" id="3332"/>
    <lineage>
        <taxon>Eukaryota</taxon>
        <taxon>Viridiplantae</taxon>
        <taxon>Streptophyta</taxon>
        <taxon>Embryophyta</taxon>
        <taxon>Tracheophyta</taxon>
        <taxon>Spermatophyta</taxon>
        <taxon>Pinopsida</taxon>
        <taxon>Pinidae</taxon>
        <taxon>Conifers I</taxon>
        <taxon>Pinales</taxon>
        <taxon>Pinaceae</taxon>
        <taxon>Picea</taxon>
    </lineage>
</organism>
<proteinExistence type="evidence at transcript level"/>
<dbReference type="EMBL" id="EF087721">
    <property type="protein sequence ID" value="ABK26956.1"/>
    <property type="molecule type" value="mRNA"/>
</dbReference>
<name>A9P245_PICSI</name>
<dbReference type="AlphaFoldDB" id="A9P245"/>